<dbReference type="PANTHER" id="PTHR43776:SF8">
    <property type="entry name" value="ABC TRANSPORTER, ATP-BINDING PROTEIN"/>
    <property type="match status" value="1"/>
</dbReference>
<dbReference type="InterPro" id="IPR027417">
    <property type="entry name" value="P-loop_NTPase"/>
</dbReference>
<dbReference type="CDD" id="cd03257">
    <property type="entry name" value="ABC_NikE_OppD_transporters"/>
    <property type="match status" value="1"/>
</dbReference>
<dbReference type="InterPro" id="IPR050319">
    <property type="entry name" value="ABC_transp_ATP-bind"/>
</dbReference>
<dbReference type="Gene3D" id="3.40.50.300">
    <property type="entry name" value="P-loop containing nucleotide triphosphate hydrolases"/>
    <property type="match status" value="1"/>
</dbReference>
<dbReference type="PROSITE" id="PS50893">
    <property type="entry name" value="ABC_TRANSPORTER_2"/>
    <property type="match status" value="1"/>
</dbReference>
<accession>A6TPQ4</accession>
<sequence>MYSKEPILEIKNVNKNFYVQKGRGVQALRDINLDLYPSECLGIVGETGSGKSTIARIITNVDTPSSGEIYYRGEKITDVKKQQLRKNHLNIQMIFQNPKSTFHPRMRMQEAIAEPFINYGIIKKKEAMKAAVGLLESIGLPQIYAKKYPHELSGGELQRIAIARAISVKPKIVICDEATCALDVSIQQQIAELLMKLKEENHMSYIFIGHDLAFVKKVSHRIAIMYMGEIVEIIESKKLISHSQHPYTRSLLESILPVKSRRKNDIKILKGFMTEDLNIGDGCRFYSRCERAENICRLKKTRLTKVDELHYCACHVKNYEELQIKNVVGGDSYEKASGN</sequence>
<evidence type="ECO:0000256" key="1">
    <source>
        <dbReference type="ARBA" id="ARBA00005417"/>
    </source>
</evidence>
<keyword evidence="7" id="KW-1185">Reference proteome</keyword>
<proteinExistence type="inferred from homology"/>
<evidence type="ECO:0000313" key="7">
    <source>
        <dbReference type="Proteomes" id="UP000001572"/>
    </source>
</evidence>
<keyword evidence="3" id="KW-0547">Nucleotide-binding</keyword>
<dbReference type="SMART" id="SM00382">
    <property type="entry name" value="AAA"/>
    <property type="match status" value="1"/>
</dbReference>
<dbReference type="RefSeq" id="WP_012063152.1">
    <property type="nucleotide sequence ID" value="NC_009633.1"/>
</dbReference>
<evidence type="ECO:0000259" key="5">
    <source>
        <dbReference type="PROSITE" id="PS50893"/>
    </source>
</evidence>
<dbReference type="InterPro" id="IPR013563">
    <property type="entry name" value="Oligopep_ABC_C"/>
</dbReference>
<dbReference type="GO" id="GO:0055085">
    <property type="term" value="P:transmembrane transport"/>
    <property type="evidence" value="ECO:0007669"/>
    <property type="project" value="UniProtKB-ARBA"/>
</dbReference>
<dbReference type="InterPro" id="IPR017871">
    <property type="entry name" value="ABC_transporter-like_CS"/>
</dbReference>
<keyword evidence="4" id="KW-0067">ATP-binding</keyword>
<comment type="similarity">
    <text evidence="1">Belongs to the ABC transporter superfamily.</text>
</comment>
<dbReference type="GO" id="GO:0016887">
    <property type="term" value="F:ATP hydrolysis activity"/>
    <property type="evidence" value="ECO:0007669"/>
    <property type="project" value="InterPro"/>
</dbReference>
<organism evidence="6 7">
    <name type="scientific">Alkaliphilus metalliredigens (strain QYMF)</name>
    <dbReference type="NCBI Taxonomy" id="293826"/>
    <lineage>
        <taxon>Bacteria</taxon>
        <taxon>Bacillati</taxon>
        <taxon>Bacillota</taxon>
        <taxon>Clostridia</taxon>
        <taxon>Peptostreptococcales</taxon>
        <taxon>Natronincolaceae</taxon>
        <taxon>Alkaliphilus</taxon>
    </lineage>
</organism>
<dbReference type="Pfam" id="PF08352">
    <property type="entry name" value="oligo_HPY"/>
    <property type="match status" value="1"/>
</dbReference>
<dbReference type="InterPro" id="IPR003593">
    <property type="entry name" value="AAA+_ATPase"/>
</dbReference>
<evidence type="ECO:0000256" key="4">
    <source>
        <dbReference type="ARBA" id="ARBA00022840"/>
    </source>
</evidence>
<dbReference type="GO" id="GO:0005524">
    <property type="term" value="F:ATP binding"/>
    <property type="evidence" value="ECO:0007669"/>
    <property type="project" value="UniProtKB-KW"/>
</dbReference>
<dbReference type="AlphaFoldDB" id="A6TPQ4"/>
<dbReference type="Pfam" id="PF00005">
    <property type="entry name" value="ABC_tran"/>
    <property type="match status" value="1"/>
</dbReference>
<evidence type="ECO:0000313" key="6">
    <source>
        <dbReference type="EMBL" id="ABR48172.1"/>
    </source>
</evidence>
<dbReference type="STRING" id="293826.Amet_2009"/>
<gene>
    <name evidence="6" type="ordered locus">Amet_2009</name>
</gene>
<evidence type="ECO:0000256" key="3">
    <source>
        <dbReference type="ARBA" id="ARBA00022741"/>
    </source>
</evidence>
<dbReference type="HOGENOM" id="CLU_000604_1_23_9"/>
<reference evidence="7" key="1">
    <citation type="journal article" date="2016" name="Genome Announc.">
        <title>Complete genome sequence of Alkaliphilus metalliredigens strain QYMF, an alkaliphilic and metal-reducing bacterium isolated from borax-contaminated leachate ponds.</title>
        <authorList>
            <person name="Hwang C."/>
            <person name="Copeland A."/>
            <person name="Lucas S."/>
            <person name="Lapidus A."/>
            <person name="Barry K."/>
            <person name="Detter J.C."/>
            <person name="Glavina Del Rio T."/>
            <person name="Hammon N."/>
            <person name="Israni S."/>
            <person name="Dalin E."/>
            <person name="Tice H."/>
            <person name="Pitluck S."/>
            <person name="Chertkov O."/>
            <person name="Brettin T."/>
            <person name="Bruce D."/>
            <person name="Han C."/>
            <person name="Schmutz J."/>
            <person name="Larimer F."/>
            <person name="Land M.L."/>
            <person name="Hauser L."/>
            <person name="Kyrpides N."/>
            <person name="Mikhailova N."/>
            <person name="Ye Q."/>
            <person name="Zhou J."/>
            <person name="Richardson P."/>
            <person name="Fields M.W."/>
        </authorList>
    </citation>
    <scope>NUCLEOTIDE SEQUENCE [LARGE SCALE GENOMIC DNA]</scope>
    <source>
        <strain evidence="7">QYMF</strain>
    </source>
</reference>
<dbReference type="KEGG" id="amt:Amet_2009"/>
<evidence type="ECO:0000256" key="2">
    <source>
        <dbReference type="ARBA" id="ARBA00022448"/>
    </source>
</evidence>
<dbReference type="SUPFAM" id="SSF52540">
    <property type="entry name" value="P-loop containing nucleoside triphosphate hydrolases"/>
    <property type="match status" value="1"/>
</dbReference>
<dbReference type="PROSITE" id="PS00211">
    <property type="entry name" value="ABC_TRANSPORTER_1"/>
    <property type="match status" value="1"/>
</dbReference>
<protein>
    <submittedName>
        <fullName evidence="6">Oligopeptide/dipeptide ABC transporter, ATPase subunit</fullName>
    </submittedName>
</protein>
<dbReference type="EMBL" id="CP000724">
    <property type="protein sequence ID" value="ABR48172.1"/>
    <property type="molecule type" value="Genomic_DNA"/>
</dbReference>
<dbReference type="InterPro" id="IPR003439">
    <property type="entry name" value="ABC_transporter-like_ATP-bd"/>
</dbReference>
<dbReference type="PANTHER" id="PTHR43776">
    <property type="entry name" value="TRANSPORT ATP-BINDING PROTEIN"/>
    <property type="match status" value="1"/>
</dbReference>
<feature type="domain" description="ABC transporter" evidence="5">
    <location>
        <begin position="8"/>
        <end position="252"/>
    </location>
</feature>
<dbReference type="Proteomes" id="UP000001572">
    <property type="component" value="Chromosome"/>
</dbReference>
<dbReference type="FunFam" id="3.40.50.300:FF:000016">
    <property type="entry name" value="Oligopeptide ABC transporter ATP-binding component"/>
    <property type="match status" value="1"/>
</dbReference>
<dbReference type="eggNOG" id="COG4608">
    <property type="taxonomic scope" value="Bacteria"/>
</dbReference>
<dbReference type="NCBIfam" id="TIGR01727">
    <property type="entry name" value="oligo_HPY"/>
    <property type="match status" value="1"/>
</dbReference>
<name>A6TPQ4_ALKMQ</name>
<keyword evidence="2" id="KW-0813">Transport</keyword>
<dbReference type="GO" id="GO:0015833">
    <property type="term" value="P:peptide transport"/>
    <property type="evidence" value="ECO:0007669"/>
    <property type="project" value="InterPro"/>
</dbReference>